<keyword evidence="2 11" id="KW-0997">Cell inner membrane</keyword>
<dbReference type="EC" id="2.4.99.28" evidence="11"/>
<dbReference type="HAMAP" id="MF_00766">
    <property type="entry name" value="PGT_MtgA"/>
    <property type="match status" value="1"/>
</dbReference>
<feature type="domain" description="Glycosyl transferase family 51" evidence="12">
    <location>
        <begin position="53"/>
        <end position="204"/>
    </location>
</feature>
<dbReference type="Pfam" id="PF00912">
    <property type="entry name" value="Transgly"/>
    <property type="match status" value="1"/>
</dbReference>
<dbReference type="GO" id="GO:0009252">
    <property type="term" value="P:peptidoglycan biosynthetic process"/>
    <property type="evidence" value="ECO:0007669"/>
    <property type="project" value="UniProtKB-UniRule"/>
</dbReference>
<feature type="transmembrane region" description="Helical" evidence="11">
    <location>
        <begin position="12"/>
        <end position="34"/>
    </location>
</feature>
<dbReference type="GO" id="GO:0016763">
    <property type="term" value="F:pentosyltransferase activity"/>
    <property type="evidence" value="ECO:0007669"/>
    <property type="project" value="InterPro"/>
</dbReference>
<keyword evidence="7 11" id="KW-0573">Peptidoglycan synthesis</keyword>
<evidence type="ECO:0000313" key="13">
    <source>
        <dbReference type="EMBL" id="GGX67732.1"/>
    </source>
</evidence>
<keyword evidence="3 11" id="KW-0328">Glycosyltransferase</keyword>
<dbReference type="PANTHER" id="PTHR30400">
    <property type="entry name" value="MONOFUNCTIONAL BIOSYNTHETIC PEPTIDOGLYCAN TRANSGLYCOSYLASE"/>
    <property type="match status" value="1"/>
</dbReference>
<dbReference type="PANTHER" id="PTHR30400:SF0">
    <property type="entry name" value="BIOSYNTHETIC PEPTIDOGLYCAN TRANSGLYCOSYLASE"/>
    <property type="match status" value="1"/>
</dbReference>
<evidence type="ECO:0000259" key="12">
    <source>
        <dbReference type="Pfam" id="PF00912"/>
    </source>
</evidence>
<keyword evidence="4 11" id="KW-0808">Transferase</keyword>
<comment type="similarity">
    <text evidence="11">Belongs to the glycosyltransferase 51 family.</text>
</comment>
<dbReference type="AlphaFoldDB" id="A0A918NEV2"/>
<dbReference type="GO" id="GO:0071555">
    <property type="term" value="P:cell wall organization"/>
    <property type="evidence" value="ECO:0007669"/>
    <property type="project" value="UniProtKB-KW"/>
</dbReference>
<evidence type="ECO:0000256" key="10">
    <source>
        <dbReference type="ARBA" id="ARBA00023316"/>
    </source>
</evidence>
<dbReference type="Gene3D" id="1.10.3810.10">
    <property type="entry name" value="Biosynthetic peptidoglycan transglycosylase-like"/>
    <property type="match status" value="1"/>
</dbReference>
<evidence type="ECO:0000313" key="14">
    <source>
        <dbReference type="Proteomes" id="UP000626148"/>
    </source>
</evidence>
<comment type="catalytic activity">
    <reaction evidence="11">
        <text>[GlcNAc-(1-&gt;4)-Mur2Ac(oyl-L-Ala-gamma-D-Glu-L-Lys-D-Ala-D-Ala)](n)-di-trans,octa-cis-undecaprenyl diphosphate + beta-D-GlcNAc-(1-&gt;4)-Mur2Ac(oyl-L-Ala-gamma-D-Glu-L-Lys-D-Ala-D-Ala)-di-trans,octa-cis-undecaprenyl diphosphate = [GlcNAc-(1-&gt;4)-Mur2Ac(oyl-L-Ala-gamma-D-Glu-L-Lys-D-Ala-D-Ala)](n+1)-di-trans,octa-cis-undecaprenyl diphosphate + di-trans,octa-cis-undecaprenyl diphosphate + H(+)</text>
        <dbReference type="Rhea" id="RHEA:23708"/>
        <dbReference type="Rhea" id="RHEA-COMP:9602"/>
        <dbReference type="Rhea" id="RHEA-COMP:9603"/>
        <dbReference type="ChEBI" id="CHEBI:15378"/>
        <dbReference type="ChEBI" id="CHEBI:58405"/>
        <dbReference type="ChEBI" id="CHEBI:60033"/>
        <dbReference type="ChEBI" id="CHEBI:78435"/>
        <dbReference type="EC" id="2.4.99.28"/>
    </reaction>
</comment>
<evidence type="ECO:0000256" key="5">
    <source>
        <dbReference type="ARBA" id="ARBA00022692"/>
    </source>
</evidence>
<evidence type="ECO:0000256" key="7">
    <source>
        <dbReference type="ARBA" id="ARBA00022984"/>
    </source>
</evidence>
<evidence type="ECO:0000256" key="9">
    <source>
        <dbReference type="ARBA" id="ARBA00023136"/>
    </source>
</evidence>
<dbReference type="NCBIfam" id="TIGR02070">
    <property type="entry name" value="mono_pep_trsgly"/>
    <property type="match status" value="1"/>
</dbReference>
<evidence type="ECO:0000256" key="3">
    <source>
        <dbReference type="ARBA" id="ARBA00022676"/>
    </source>
</evidence>
<evidence type="ECO:0000256" key="6">
    <source>
        <dbReference type="ARBA" id="ARBA00022960"/>
    </source>
</evidence>
<evidence type="ECO:0000256" key="4">
    <source>
        <dbReference type="ARBA" id="ARBA00022679"/>
    </source>
</evidence>
<evidence type="ECO:0000256" key="8">
    <source>
        <dbReference type="ARBA" id="ARBA00022989"/>
    </source>
</evidence>
<keyword evidence="6 11" id="KW-0133">Cell shape</keyword>
<name>A0A918NEV2_9GAMM</name>
<protein>
    <recommendedName>
        <fullName evidence="11">Biosynthetic peptidoglycan transglycosylase</fullName>
        <ecNumber evidence="11">2.4.99.28</ecNumber>
    </recommendedName>
    <alternativeName>
        <fullName evidence="11">Glycan polymerase</fullName>
    </alternativeName>
    <alternativeName>
        <fullName evidence="11">Peptidoglycan glycosyltransferase MtgA</fullName>
        <shortName evidence="11">PGT</shortName>
    </alternativeName>
</protein>
<accession>A0A918NEV2</accession>
<organism evidence="13 14">
    <name type="scientific">Saccharospirillum salsuginis</name>
    <dbReference type="NCBI Taxonomy" id="418750"/>
    <lineage>
        <taxon>Bacteria</taxon>
        <taxon>Pseudomonadati</taxon>
        <taxon>Pseudomonadota</taxon>
        <taxon>Gammaproteobacteria</taxon>
        <taxon>Oceanospirillales</taxon>
        <taxon>Saccharospirillaceae</taxon>
        <taxon>Saccharospirillum</taxon>
    </lineage>
</organism>
<dbReference type="InterPro" id="IPR011812">
    <property type="entry name" value="Pep_trsgly"/>
</dbReference>
<dbReference type="GO" id="GO:0009274">
    <property type="term" value="C:peptidoglycan-based cell wall"/>
    <property type="evidence" value="ECO:0007669"/>
    <property type="project" value="InterPro"/>
</dbReference>
<dbReference type="RefSeq" id="WP_189611926.1">
    <property type="nucleotide sequence ID" value="NZ_BMXR01000011.1"/>
</dbReference>
<dbReference type="SUPFAM" id="SSF53955">
    <property type="entry name" value="Lysozyme-like"/>
    <property type="match status" value="1"/>
</dbReference>
<dbReference type="GO" id="GO:0008360">
    <property type="term" value="P:regulation of cell shape"/>
    <property type="evidence" value="ECO:0007669"/>
    <property type="project" value="UniProtKB-KW"/>
</dbReference>
<dbReference type="GO" id="GO:0005886">
    <property type="term" value="C:plasma membrane"/>
    <property type="evidence" value="ECO:0007669"/>
    <property type="project" value="UniProtKB-SubCell"/>
</dbReference>
<comment type="caution">
    <text evidence="13">The sequence shown here is derived from an EMBL/GenBank/DDBJ whole genome shotgun (WGS) entry which is preliminary data.</text>
</comment>
<dbReference type="Proteomes" id="UP000626148">
    <property type="component" value="Unassembled WGS sequence"/>
</dbReference>
<comment type="pathway">
    <text evidence="11">Cell wall biogenesis; peptidoglycan biosynthesis.</text>
</comment>
<keyword evidence="5 11" id="KW-0812">Transmembrane</keyword>
<comment type="subcellular location">
    <subcellularLocation>
        <location evidence="11">Cell inner membrane</location>
        <topology evidence="11">Single-pass membrane protein</topology>
    </subcellularLocation>
</comment>
<reference evidence="13" key="1">
    <citation type="journal article" date="2014" name="Int. J. Syst. Evol. Microbiol.">
        <title>Complete genome sequence of Corynebacterium casei LMG S-19264T (=DSM 44701T), isolated from a smear-ripened cheese.</title>
        <authorList>
            <consortium name="US DOE Joint Genome Institute (JGI-PGF)"/>
            <person name="Walter F."/>
            <person name="Albersmeier A."/>
            <person name="Kalinowski J."/>
            <person name="Ruckert C."/>
        </authorList>
    </citation>
    <scope>NUCLEOTIDE SEQUENCE</scope>
    <source>
        <strain evidence="13">KCTC 22169</strain>
    </source>
</reference>
<evidence type="ECO:0000256" key="11">
    <source>
        <dbReference type="HAMAP-Rule" id="MF_00766"/>
    </source>
</evidence>
<evidence type="ECO:0000256" key="2">
    <source>
        <dbReference type="ARBA" id="ARBA00022519"/>
    </source>
</evidence>
<keyword evidence="9 11" id="KW-0472">Membrane</keyword>
<sequence length="229" mass="25882">MLPFRLRFRPIWLLYALAAVFLVSLLLTAPLQWINPPTTAFILQDGQAGDEPLRARWVPLERMAGVVPMAVVASEDQKFPNHFGFDFEAIAQALAENRDRTRGASTLTQQLAKNLYLWPGRSLFRKGIEAWLTLWIELTWSKERILEVYLNVVEFGPGVYGIFEASDYHFGKTPDRLTEREAALLAAVLPNPKRMSAGEPSSYVYRRALDIEHAIGYLGGSQYLASVIK</sequence>
<gene>
    <name evidence="11 13" type="primary">mtgA</name>
    <name evidence="13" type="ORF">GCM10007392_39250</name>
</gene>
<keyword evidence="14" id="KW-1185">Reference proteome</keyword>
<dbReference type="EMBL" id="BMXR01000011">
    <property type="protein sequence ID" value="GGX67732.1"/>
    <property type="molecule type" value="Genomic_DNA"/>
</dbReference>
<dbReference type="InterPro" id="IPR001264">
    <property type="entry name" value="Glyco_trans_51"/>
</dbReference>
<proteinExistence type="inferred from homology"/>
<keyword evidence="8 11" id="KW-1133">Transmembrane helix</keyword>
<evidence type="ECO:0000256" key="1">
    <source>
        <dbReference type="ARBA" id="ARBA00022475"/>
    </source>
</evidence>
<dbReference type="GO" id="GO:0008955">
    <property type="term" value="F:peptidoglycan glycosyltransferase activity"/>
    <property type="evidence" value="ECO:0007669"/>
    <property type="project" value="UniProtKB-UniRule"/>
</dbReference>
<keyword evidence="10 11" id="KW-0961">Cell wall biogenesis/degradation</keyword>
<dbReference type="InterPro" id="IPR036950">
    <property type="entry name" value="PBP_transglycosylase"/>
</dbReference>
<comment type="function">
    <text evidence="11">Peptidoglycan polymerase that catalyzes glycan chain elongation from lipid-linked precursors.</text>
</comment>
<reference evidence="13" key="2">
    <citation type="submission" date="2020-09" db="EMBL/GenBank/DDBJ databases">
        <authorList>
            <person name="Sun Q."/>
            <person name="Kim S."/>
        </authorList>
    </citation>
    <scope>NUCLEOTIDE SEQUENCE</scope>
    <source>
        <strain evidence="13">KCTC 22169</strain>
    </source>
</reference>
<dbReference type="InterPro" id="IPR023346">
    <property type="entry name" value="Lysozyme-like_dom_sf"/>
</dbReference>
<keyword evidence="1 11" id="KW-1003">Cell membrane</keyword>